<feature type="short sequence motif" description="TonB box" evidence="12">
    <location>
        <begin position="40"/>
        <end position="46"/>
    </location>
</feature>
<keyword evidence="8 12" id="KW-0798">TonB box</keyword>
<evidence type="ECO:0000256" key="11">
    <source>
        <dbReference type="PROSITE-ProRule" id="PRU01360"/>
    </source>
</evidence>
<keyword evidence="18" id="KW-1185">Reference proteome</keyword>
<dbReference type="Pfam" id="PF07715">
    <property type="entry name" value="Plug"/>
    <property type="match status" value="1"/>
</dbReference>
<dbReference type="PROSITE" id="PS52016">
    <property type="entry name" value="TONB_DEPENDENT_REC_3"/>
    <property type="match status" value="1"/>
</dbReference>
<evidence type="ECO:0008006" key="19">
    <source>
        <dbReference type="Google" id="ProtNLM"/>
    </source>
</evidence>
<dbReference type="PROSITE" id="PS00430">
    <property type="entry name" value="TONB_DEPENDENT_REC_1"/>
    <property type="match status" value="1"/>
</dbReference>
<accession>A0A255YL32</accession>
<evidence type="ECO:0000256" key="10">
    <source>
        <dbReference type="ARBA" id="ARBA00023237"/>
    </source>
</evidence>
<dbReference type="SUPFAM" id="SSF56935">
    <property type="entry name" value="Porins"/>
    <property type="match status" value="1"/>
</dbReference>
<keyword evidence="3 11" id="KW-1134">Transmembrane beta strand</keyword>
<dbReference type="PANTHER" id="PTHR32552">
    <property type="entry name" value="FERRICHROME IRON RECEPTOR-RELATED"/>
    <property type="match status" value="1"/>
</dbReference>
<dbReference type="RefSeq" id="WP_094473516.1">
    <property type="nucleotide sequence ID" value="NZ_NOXT01000105.1"/>
</dbReference>
<dbReference type="AlphaFoldDB" id="A0A255YL32"/>
<evidence type="ECO:0000259" key="15">
    <source>
        <dbReference type="Pfam" id="PF00593"/>
    </source>
</evidence>
<dbReference type="InterPro" id="IPR012910">
    <property type="entry name" value="Plug_dom"/>
</dbReference>
<dbReference type="Pfam" id="PF00593">
    <property type="entry name" value="TonB_dep_Rec_b-barrel"/>
    <property type="match status" value="1"/>
</dbReference>
<evidence type="ECO:0000256" key="12">
    <source>
        <dbReference type="PROSITE-ProRule" id="PRU10143"/>
    </source>
</evidence>
<sequence>MTNRLSRALGTSALALAWLAAANPAAAQDQAANAADDRDTIVVTAQRKSENIQAVPIAITALNAEALQAARIEDGKDLQFNAPNVTLSANRNLTIRGVGSQSFGGTGDTNIGILVNGVFLQSGSTFGEFFDMERIEVLRGPQGTLFGRNTTGGAINFITRRPTKDFEGYVELQGESPRGIRANAAINIPIAQGIYQRFAANYINRDGYTRNLLDNTKIDGRNQFTLRSSTRIEPSSSTTIDLTLTYFKEDSDRQNAAKSLCTPDAQFGCSPNSAGTAFPTTNFPIDNFLLPGVVRAGTFATNPPGLRDVRIDVRPFQRAEDFLGTLEITQELGALTLTSLTGFRDGHNTSERDFDQGFRPNAFNPGTFGSRVVPDAGNGNGVLTYLLSGRPVTTTDYRTSQTGGGSQKQFSQELRLASRFDGRFNFIFGGFYMNSRGSGFVDTWTPANGLLGAVSKFDTRLGQVKSYAVFGEAYVDITDTLKLTGGLRYTHDEKRIETASGTFALNPYFIGRAEFDKVTGRAVVNWAPKLSFTQETNVYLSFSRGFKSGGFNPGNNTIPLFESEEIDALELGMKNSFLDGKGRLNLALFNYDYANLIVGNLVGTAVANTNIPKSRVRGFEAELVYNPVPPLRLEASLGLLDAEIRSDFLSADPSRGNARFQLRGNQLPNAPRRTLKLAAEYTVDAGDGWTVRPRVDFYSQSGFHSREFNLPADRVGSWSQLDASLVIANSDKDWSLTAFVKNLTNDDSITFLEVNSNLVGSFRSAFLLDPRTVGLALRIGFH</sequence>
<keyword evidence="4" id="KW-0410">Iron transport</keyword>
<dbReference type="Gene3D" id="2.40.170.20">
    <property type="entry name" value="TonB-dependent receptor, beta-barrel domain"/>
    <property type="match status" value="1"/>
</dbReference>
<evidence type="ECO:0000256" key="13">
    <source>
        <dbReference type="RuleBase" id="RU003357"/>
    </source>
</evidence>
<keyword evidence="9 11" id="KW-0472">Membrane</keyword>
<evidence type="ECO:0000256" key="1">
    <source>
        <dbReference type="ARBA" id="ARBA00004571"/>
    </source>
</evidence>
<evidence type="ECO:0000256" key="3">
    <source>
        <dbReference type="ARBA" id="ARBA00022452"/>
    </source>
</evidence>
<evidence type="ECO:0000313" key="18">
    <source>
        <dbReference type="Proteomes" id="UP000216991"/>
    </source>
</evidence>
<dbReference type="InterPro" id="IPR010916">
    <property type="entry name" value="TonB_box_CS"/>
</dbReference>
<dbReference type="InterPro" id="IPR000531">
    <property type="entry name" value="Beta-barrel_TonB"/>
</dbReference>
<comment type="subcellular location">
    <subcellularLocation>
        <location evidence="1 11">Cell outer membrane</location>
        <topology evidence="1 11">Multi-pass membrane protein</topology>
    </subcellularLocation>
</comment>
<keyword evidence="10 11" id="KW-0998">Cell outer membrane</keyword>
<dbReference type="GO" id="GO:0006826">
    <property type="term" value="P:iron ion transport"/>
    <property type="evidence" value="ECO:0007669"/>
    <property type="project" value="UniProtKB-KW"/>
</dbReference>
<keyword evidence="2 11" id="KW-0813">Transport</keyword>
<evidence type="ECO:0000256" key="14">
    <source>
        <dbReference type="SAM" id="SignalP"/>
    </source>
</evidence>
<feature type="signal peptide" evidence="14">
    <location>
        <begin position="1"/>
        <end position="27"/>
    </location>
</feature>
<keyword evidence="5 11" id="KW-0812">Transmembrane</keyword>
<evidence type="ECO:0000256" key="5">
    <source>
        <dbReference type="ARBA" id="ARBA00022692"/>
    </source>
</evidence>
<reference evidence="17 18" key="1">
    <citation type="submission" date="2017-07" db="EMBL/GenBank/DDBJ databases">
        <title>Sandarakinorhabdus cyanobacteriorum sp. nov., a novel bacterium isolated from cyanobacterial aggregates in a eutrophic lake.</title>
        <authorList>
            <person name="Cai H."/>
        </authorList>
    </citation>
    <scope>NUCLEOTIDE SEQUENCE [LARGE SCALE GENOMIC DNA]</scope>
    <source>
        <strain evidence="17 18">TH057</strain>
    </source>
</reference>
<dbReference type="InterPro" id="IPR036942">
    <property type="entry name" value="Beta-barrel_TonB_sf"/>
</dbReference>
<evidence type="ECO:0000256" key="7">
    <source>
        <dbReference type="ARBA" id="ARBA00023065"/>
    </source>
</evidence>
<dbReference type="OrthoDB" id="7208812at2"/>
<evidence type="ECO:0000256" key="6">
    <source>
        <dbReference type="ARBA" id="ARBA00023004"/>
    </source>
</evidence>
<evidence type="ECO:0000259" key="16">
    <source>
        <dbReference type="Pfam" id="PF07715"/>
    </source>
</evidence>
<dbReference type="InterPro" id="IPR039426">
    <property type="entry name" value="TonB-dep_rcpt-like"/>
</dbReference>
<keyword evidence="14" id="KW-0732">Signal</keyword>
<evidence type="ECO:0000256" key="8">
    <source>
        <dbReference type="ARBA" id="ARBA00023077"/>
    </source>
</evidence>
<feature type="domain" description="TonB-dependent receptor-like beta-barrel" evidence="15">
    <location>
        <begin position="352"/>
        <end position="743"/>
    </location>
</feature>
<keyword evidence="6" id="KW-0408">Iron</keyword>
<feature type="chain" id="PRO_5012784511" description="TonB-dependent receptor" evidence="14">
    <location>
        <begin position="28"/>
        <end position="782"/>
    </location>
</feature>
<feature type="domain" description="TonB-dependent receptor plug" evidence="16">
    <location>
        <begin position="53"/>
        <end position="154"/>
    </location>
</feature>
<gene>
    <name evidence="17" type="ORF">CHU93_07690</name>
</gene>
<keyword evidence="7" id="KW-0406">Ion transport</keyword>
<organism evidence="17 18">
    <name type="scientific">Sandarakinorhabdus cyanobacteriorum</name>
    <dbReference type="NCBI Taxonomy" id="1981098"/>
    <lineage>
        <taxon>Bacteria</taxon>
        <taxon>Pseudomonadati</taxon>
        <taxon>Pseudomonadota</taxon>
        <taxon>Alphaproteobacteria</taxon>
        <taxon>Sphingomonadales</taxon>
        <taxon>Sphingosinicellaceae</taxon>
        <taxon>Sandarakinorhabdus</taxon>
    </lineage>
</organism>
<evidence type="ECO:0000256" key="2">
    <source>
        <dbReference type="ARBA" id="ARBA00022448"/>
    </source>
</evidence>
<name>A0A255YL32_9SPHN</name>
<evidence type="ECO:0000256" key="9">
    <source>
        <dbReference type="ARBA" id="ARBA00023136"/>
    </source>
</evidence>
<protein>
    <recommendedName>
        <fullName evidence="19">TonB-dependent receptor</fullName>
    </recommendedName>
</protein>
<dbReference type="PANTHER" id="PTHR32552:SF81">
    <property type="entry name" value="TONB-DEPENDENT OUTER MEMBRANE RECEPTOR"/>
    <property type="match status" value="1"/>
</dbReference>
<comment type="similarity">
    <text evidence="11 13">Belongs to the TonB-dependent receptor family.</text>
</comment>
<evidence type="ECO:0000313" key="17">
    <source>
        <dbReference type="EMBL" id="OYQ29374.1"/>
    </source>
</evidence>
<comment type="caution">
    <text evidence="17">The sequence shown here is derived from an EMBL/GenBank/DDBJ whole genome shotgun (WGS) entry which is preliminary data.</text>
</comment>
<evidence type="ECO:0000256" key="4">
    <source>
        <dbReference type="ARBA" id="ARBA00022496"/>
    </source>
</evidence>
<dbReference type="Proteomes" id="UP000216991">
    <property type="component" value="Unassembled WGS sequence"/>
</dbReference>
<dbReference type="GO" id="GO:0009279">
    <property type="term" value="C:cell outer membrane"/>
    <property type="evidence" value="ECO:0007669"/>
    <property type="project" value="UniProtKB-SubCell"/>
</dbReference>
<proteinExistence type="inferred from homology"/>
<dbReference type="EMBL" id="NOXT01000105">
    <property type="protein sequence ID" value="OYQ29374.1"/>
    <property type="molecule type" value="Genomic_DNA"/>
</dbReference>